<evidence type="ECO:0000256" key="10">
    <source>
        <dbReference type="SAM" id="MobiDB-lite"/>
    </source>
</evidence>
<evidence type="ECO:0000256" key="9">
    <source>
        <dbReference type="ARBA" id="ARBA00045771"/>
    </source>
</evidence>
<dbReference type="Proteomes" id="UP000186698">
    <property type="component" value="Chromosome 3L"/>
</dbReference>
<dbReference type="CTD" id="108711088"/>
<feature type="region of interest" description="Disordered" evidence="10">
    <location>
        <begin position="255"/>
        <end position="308"/>
    </location>
</feature>
<feature type="compositionally biased region" description="Basic and acidic residues" evidence="10">
    <location>
        <begin position="91"/>
        <end position="115"/>
    </location>
</feature>
<dbReference type="Pfam" id="PF15501">
    <property type="entry name" value="MDM1"/>
    <property type="match status" value="1"/>
</dbReference>
<comment type="similarity">
    <text evidence="3">Belongs to the MDM1 family.</text>
</comment>
<feature type="compositionally biased region" description="Basic and acidic residues" evidence="10">
    <location>
        <begin position="74"/>
        <end position="84"/>
    </location>
</feature>
<keyword evidence="5" id="KW-0963">Cytoplasm</keyword>
<feature type="compositionally biased region" description="Polar residues" evidence="10">
    <location>
        <begin position="712"/>
        <end position="726"/>
    </location>
</feature>
<proteinExistence type="inferred from homology"/>
<dbReference type="PaxDb" id="8355-A0A1L8GYI8"/>
<gene>
    <name evidence="12 13" type="primary">mdm1.L</name>
</gene>
<organism evidence="11 12">
    <name type="scientific">Xenopus laevis</name>
    <name type="common">African clawed frog</name>
    <dbReference type="NCBI Taxonomy" id="8355"/>
    <lineage>
        <taxon>Eukaryota</taxon>
        <taxon>Metazoa</taxon>
        <taxon>Chordata</taxon>
        <taxon>Craniata</taxon>
        <taxon>Vertebrata</taxon>
        <taxon>Euteleostomi</taxon>
        <taxon>Amphibia</taxon>
        <taxon>Batrachia</taxon>
        <taxon>Anura</taxon>
        <taxon>Pipoidea</taxon>
        <taxon>Pipidae</taxon>
        <taxon>Xenopodinae</taxon>
        <taxon>Xenopus</taxon>
        <taxon>Xenopus</taxon>
    </lineage>
</organism>
<feature type="compositionally biased region" description="Basic and acidic residues" evidence="10">
    <location>
        <begin position="571"/>
        <end position="581"/>
    </location>
</feature>
<dbReference type="RefSeq" id="XP_018107930.1">
    <property type="nucleotide sequence ID" value="XM_018252441.2"/>
</dbReference>
<dbReference type="AlphaFoldDB" id="A0A1L8GYI8"/>
<comment type="function">
    <text evidence="9">Microtubule-binding protein that negatively regulates centriole duplication. Binds to and stabilizes microtubules.</text>
</comment>
<dbReference type="PANTHER" id="PTHR32078">
    <property type="entry name" value="NUCLEAR PROTEIN MDM1"/>
    <property type="match status" value="1"/>
</dbReference>
<dbReference type="PANTHER" id="PTHR32078:SF1">
    <property type="entry name" value="NUCLEAR PROTEIN MDM1"/>
    <property type="match status" value="1"/>
</dbReference>
<keyword evidence="8" id="KW-0539">Nucleus</keyword>
<dbReference type="OrthoDB" id="9999940at2759"/>
<feature type="region of interest" description="Disordered" evidence="10">
    <location>
        <begin position="501"/>
        <end position="539"/>
    </location>
</feature>
<dbReference type="KEGG" id="xla:108711088"/>
<keyword evidence="6" id="KW-0493">Microtubule</keyword>
<dbReference type="AGR" id="Xenbase:XB-GENE-6487904"/>
<feature type="region of interest" description="Disordered" evidence="10">
    <location>
        <begin position="68"/>
        <end position="165"/>
    </location>
</feature>
<dbReference type="GO" id="GO:0046600">
    <property type="term" value="P:negative regulation of centriole replication"/>
    <property type="evidence" value="ECO:0007669"/>
    <property type="project" value="InterPro"/>
</dbReference>
<reference evidence="12" key="1">
    <citation type="submission" date="2025-08" db="UniProtKB">
        <authorList>
            <consortium name="RefSeq"/>
        </authorList>
    </citation>
    <scope>IDENTIFICATION</scope>
    <source>
        <strain evidence="12">J_2021</strain>
        <tissue evidence="12">Erythrocytes</tissue>
    </source>
</reference>
<evidence type="ECO:0000256" key="3">
    <source>
        <dbReference type="ARBA" id="ARBA00010494"/>
    </source>
</evidence>
<accession>A0A1L8GYI8</accession>
<dbReference type="GO" id="GO:0005634">
    <property type="term" value="C:nucleus"/>
    <property type="evidence" value="ECO:0007669"/>
    <property type="project" value="UniProtKB-SubCell"/>
</dbReference>
<evidence type="ECO:0000256" key="7">
    <source>
        <dbReference type="ARBA" id="ARBA00023212"/>
    </source>
</evidence>
<sequence>MPVQFKGLSEYDRNYTWKNTEDSGQEPTHSRWAGLRSDELGITKEPRFPSKRRVPYFTTQISKSFQWKQPSDNEYYKSESKTEEPAQLSLDLDRESVAEDKTHTPDAPRLSEKANSKSTASNKMFVNVGSTVKKTTVRVPEDNQETAAPSEKVNSQAKASGVHRVLKKKAGLSTVPIQHPLKISEYRRQFEKKTPTVNSPMLAAEQIIYNKNKSVPPFNVDALKRETEYNSQFKGSPPAKGLLLRKDWEEKHLPEYEPEDPSLKKKEKRKQKKEAVCSPPKSDKSETEAKQRVHARKHKEKVIQQLKHSSKSCRRIKSEYSANFLSPSEYLYKEGAWVRAKKQMLDQDSHLPLGALWVAEIKELREKAEYYRHREQGTHFSRNHLNQILSVNNKFWDVSSNSSSEEQVSNNIKALDLAGFQTSSKNENMHKSFKEANEDLNTGNLGVSDVPTVPVRRRLVWDENNNSEPAQEIAALMVEDKNAEETDAEVVADAEEIEAHVFSEGVKRPDRLRKTTSNPSEDGPECVSLPSDDGGRLPTPKLKEFGFSQRTHHDLTTPARGGALLVSPMKEQSHTPEDKKKGFFVSSTPPKKAVCKKDLKTKLNKDKELTGPPSNSPHVAGIRTVDPLPLREDPWPIAHISNYPSPPKITVPVSISPEPRPYVSMSPHWNQSCRIQGALRDPEFQHNGNFGSPGLHRTAFSDDCSMEDDRLSQISERSAATSSLASQVLERAQRRKDDFWGKK</sequence>
<dbReference type="GO" id="GO:0008017">
    <property type="term" value="F:microtubule binding"/>
    <property type="evidence" value="ECO:0007669"/>
    <property type="project" value="InterPro"/>
</dbReference>
<evidence type="ECO:0000313" key="13">
    <source>
        <dbReference type="Xenbase" id="XB-GENE-6487904"/>
    </source>
</evidence>
<feature type="compositionally biased region" description="Basic and acidic residues" evidence="10">
    <location>
        <begin position="731"/>
        <end position="743"/>
    </location>
</feature>
<comment type="subcellular location">
    <subcellularLocation>
        <location evidence="1">Cytoplasm</location>
        <location evidence="1">Cytoskeleton</location>
        <location evidence="1">Microtubule organizing center</location>
        <location evidence="1">Centrosome</location>
        <location evidence="1">Centriole</location>
    </subcellularLocation>
    <subcellularLocation>
        <location evidence="2">Nucleus</location>
    </subcellularLocation>
</comment>
<dbReference type="GO" id="GO:0060041">
    <property type="term" value="P:retina development in camera-type eye"/>
    <property type="evidence" value="ECO:0000318"/>
    <property type="project" value="GO_Central"/>
</dbReference>
<dbReference type="GO" id="GO:0005814">
    <property type="term" value="C:centriole"/>
    <property type="evidence" value="ECO:0007669"/>
    <property type="project" value="UniProtKB-SubCell"/>
</dbReference>
<evidence type="ECO:0000256" key="5">
    <source>
        <dbReference type="ARBA" id="ARBA00022490"/>
    </source>
</evidence>
<dbReference type="Bgee" id="108711088">
    <property type="expression patterns" value="Expressed in egg cell and 18 other cell types or tissues"/>
</dbReference>
<evidence type="ECO:0000256" key="8">
    <source>
        <dbReference type="ARBA" id="ARBA00023242"/>
    </source>
</evidence>
<evidence type="ECO:0000256" key="1">
    <source>
        <dbReference type="ARBA" id="ARBA00004114"/>
    </source>
</evidence>
<evidence type="ECO:0000256" key="2">
    <source>
        <dbReference type="ARBA" id="ARBA00004123"/>
    </source>
</evidence>
<keyword evidence="11" id="KW-1185">Reference proteome</keyword>
<dbReference type="GO" id="GO:0005874">
    <property type="term" value="C:microtubule"/>
    <property type="evidence" value="ECO:0007669"/>
    <property type="project" value="UniProtKB-KW"/>
</dbReference>
<dbReference type="Xenbase" id="XB-GENE-6487904">
    <property type="gene designation" value="mdm1.L"/>
</dbReference>
<protein>
    <recommendedName>
        <fullName evidence="4">Nuclear protein MDM1</fullName>
    </recommendedName>
</protein>
<dbReference type="OMA" id="LAWGEQD"/>
<feature type="region of interest" description="Disordered" evidence="10">
    <location>
        <begin position="14"/>
        <end position="37"/>
    </location>
</feature>
<dbReference type="GeneID" id="108711088"/>
<evidence type="ECO:0000256" key="6">
    <source>
        <dbReference type="ARBA" id="ARBA00022701"/>
    </source>
</evidence>
<dbReference type="InterPro" id="IPR029136">
    <property type="entry name" value="MDM1"/>
</dbReference>
<feature type="compositionally biased region" description="Polar residues" evidence="10">
    <location>
        <begin position="116"/>
        <end position="134"/>
    </location>
</feature>
<feature type="compositionally biased region" description="Basic and acidic residues" evidence="10">
    <location>
        <begin position="501"/>
        <end position="513"/>
    </location>
</feature>
<dbReference type="STRING" id="8355.A0A1L8GYI8"/>
<name>A0A1L8GYI8_XENLA</name>
<evidence type="ECO:0000313" key="12">
    <source>
        <dbReference type="RefSeq" id="XP_018107930.1"/>
    </source>
</evidence>
<feature type="region of interest" description="Disordered" evidence="10">
    <location>
        <begin position="707"/>
        <end position="743"/>
    </location>
</feature>
<feature type="region of interest" description="Disordered" evidence="10">
    <location>
        <begin position="570"/>
        <end position="589"/>
    </location>
</feature>
<feature type="compositionally biased region" description="Basic and acidic residues" evidence="10">
    <location>
        <begin position="281"/>
        <end position="291"/>
    </location>
</feature>
<keyword evidence="7" id="KW-0206">Cytoskeleton</keyword>
<evidence type="ECO:0000256" key="4">
    <source>
        <dbReference type="ARBA" id="ARBA00013508"/>
    </source>
</evidence>
<evidence type="ECO:0000313" key="11">
    <source>
        <dbReference type="Proteomes" id="UP000186698"/>
    </source>
</evidence>